<dbReference type="Proteomes" id="UP000603708">
    <property type="component" value="Unassembled WGS sequence"/>
</dbReference>
<dbReference type="EMBL" id="BNCD01000016">
    <property type="protein sequence ID" value="GHH84640.1"/>
    <property type="molecule type" value="Genomic_DNA"/>
</dbReference>
<proteinExistence type="predicted"/>
<comment type="caution">
    <text evidence="2">The sequence shown here is derived from an EMBL/GenBank/DDBJ whole genome shotgun (WGS) entry which is preliminary data.</text>
</comment>
<gene>
    <name evidence="2" type="ORF">GCM10018793_49570</name>
</gene>
<evidence type="ECO:0000313" key="2">
    <source>
        <dbReference type="EMBL" id="GHH84640.1"/>
    </source>
</evidence>
<organism evidence="2 3">
    <name type="scientific">Streptomyces sulfonofaciens</name>
    <dbReference type="NCBI Taxonomy" id="68272"/>
    <lineage>
        <taxon>Bacteria</taxon>
        <taxon>Bacillati</taxon>
        <taxon>Actinomycetota</taxon>
        <taxon>Actinomycetes</taxon>
        <taxon>Kitasatosporales</taxon>
        <taxon>Streptomycetaceae</taxon>
        <taxon>Streptomyces</taxon>
    </lineage>
</organism>
<dbReference type="AlphaFoldDB" id="A0A919L4H0"/>
<feature type="region of interest" description="Disordered" evidence="1">
    <location>
        <begin position="54"/>
        <end position="86"/>
    </location>
</feature>
<keyword evidence="3" id="KW-1185">Reference proteome</keyword>
<evidence type="ECO:0000256" key="1">
    <source>
        <dbReference type="SAM" id="MobiDB-lite"/>
    </source>
</evidence>
<reference evidence="2" key="2">
    <citation type="submission" date="2020-09" db="EMBL/GenBank/DDBJ databases">
        <authorList>
            <person name="Sun Q."/>
            <person name="Ohkuma M."/>
        </authorList>
    </citation>
    <scope>NUCLEOTIDE SEQUENCE</scope>
    <source>
        <strain evidence="2">JCM 5069</strain>
    </source>
</reference>
<reference evidence="2" key="1">
    <citation type="journal article" date="2014" name="Int. J. Syst. Evol. Microbiol.">
        <title>Complete genome sequence of Corynebacterium casei LMG S-19264T (=DSM 44701T), isolated from a smear-ripened cheese.</title>
        <authorList>
            <consortium name="US DOE Joint Genome Institute (JGI-PGF)"/>
            <person name="Walter F."/>
            <person name="Albersmeier A."/>
            <person name="Kalinowski J."/>
            <person name="Ruckert C."/>
        </authorList>
    </citation>
    <scope>NUCLEOTIDE SEQUENCE</scope>
    <source>
        <strain evidence="2">JCM 5069</strain>
    </source>
</reference>
<name>A0A919L4H0_9ACTN</name>
<protein>
    <submittedName>
        <fullName evidence="2">Uncharacterized protein</fullName>
    </submittedName>
</protein>
<feature type="compositionally biased region" description="Basic and acidic residues" evidence="1">
    <location>
        <begin position="66"/>
        <end position="80"/>
    </location>
</feature>
<evidence type="ECO:0000313" key="3">
    <source>
        <dbReference type="Proteomes" id="UP000603708"/>
    </source>
</evidence>
<sequence length="105" mass="10707">MPRRTGAAVPARGVAVLSSLGLNATGHWRLAPPGFGGDCGPCVGRRRLTVRSTGVRPCPAGAESSDGGRRRSGRDDRDDGGAWYATLSSPLAPRAYPASTGECGG</sequence>
<accession>A0A919L4H0</accession>